<dbReference type="InterPro" id="IPR050452">
    <property type="entry name" value="Metacaspase"/>
</dbReference>
<proteinExistence type="inferred from homology"/>
<reference evidence="4 5" key="1">
    <citation type="submission" date="2019-02" db="EMBL/GenBank/DDBJ databases">
        <title>Genome sequencing of the rare red list fungi Phlebia centrifuga.</title>
        <authorList>
            <person name="Buettner E."/>
            <person name="Kellner H."/>
        </authorList>
    </citation>
    <scope>NUCLEOTIDE SEQUENCE [LARGE SCALE GENOMIC DNA]</scope>
    <source>
        <strain evidence="4 5">DSM 108282</strain>
    </source>
</reference>
<dbReference type="Proteomes" id="UP000309038">
    <property type="component" value="Unassembled WGS sequence"/>
</dbReference>
<sequence>MNNSECSSRARDRDKALLIGITYRYPEVDGVDPLSRPHKDVADFRNHLIRKWRYPEQNITVMLDKRVDHSMQPTRKNIIRELRELAKDAQPGDRRVFYFAGHCYQIVNRSEEDELDEALLTHGHNGEPFDAQGRPLDPDNMPPDDPDRKKLEGLIVDNELRNILVDHLPPGVTLVVR</sequence>
<dbReference type="GO" id="GO:0004197">
    <property type="term" value="F:cysteine-type endopeptidase activity"/>
    <property type="evidence" value="ECO:0007669"/>
    <property type="project" value="InterPro"/>
</dbReference>
<dbReference type="EMBL" id="SGPJ01000050">
    <property type="protein sequence ID" value="THH00442.1"/>
    <property type="molecule type" value="Genomic_DNA"/>
</dbReference>
<feature type="region of interest" description="Disordered" evidence="2">
    <location>
        <begin position="122"/>
        <end position="149"/>
    </location>
</feature>
<dbReference type="PANTHER" id="PTHR48104">
    <property type="entry name" value="METACASPASE-4"/>
    <property type="match status" value="1"/>
</dbReference>
<dbReference type="Pfam" id="PF00656">
    <property type="entry name" value="Peptidase_C14"/>
    <property type="match status" value="1"/>
</dbReference>
<feature type="domain" description="Peptidase C14 caspase" evidence="3">
    <location>
        <begin position="14"/>
        <end position="112"/>
    </location>
</feature>
<dbReference type="PANTHER" id="PTHR48104:SF30">
    <property type="entry name" value="METACASPASE-1"/>
    <property type="match status" value="1"/>
</dbReference>
<gene>
    <name evidence="4" type="ORF">EW026_g2086</name>
</gene>
<dbReference type="InterPro" id="IPR011600">
    <property type="entry name" value="Pept_C14_caspase"/>
</dbReference>
<accession>A0A4S4KPD0</accession>
<evidence type="ECO:0000259" key="3">
    <source>
        <dbReference type="Pfam" id="PF00656"/>
    </source>
</evidence>
<keyword evidence="5" id="KW-1185">Reference proteome</keyword>
<dbReference type="GO" id="GO:0006508">
    <property type="term" value="P:proteolysis"/>
    <property type="evidence" value="ECO:0007669"/>
    <property type="project" value="InterPro"/>
</dbReference>
<evidence type="ECO:0000313" key="5">
    <source>
        <dbReference type="Proteomes" id="UP000309038"/>
    </source>
</evidence>
<comment type="similarity">
    <text evidence="1">Belongs to the peptidase C14B family.</text>
</comment>
<name>A0A4S4KPD0_9APHY</name>
<protein>
    <recommendedName>
        <fullName evidence="3">Peptidase C14 caspase domain-containing protein</fullName>
    </recommendedName>
</protein>
<dbReference type="AlphaFoldDB" id="A0A4S4KPD0"/>
<evidence type="ECO:0000256" key="2">
    <source>
        <dbReference type="SAM" id="MobiDB-lite"/>
    </source>
</evidence>
<comment type="caution">
    <text evidence="4">The sequence shown here is derived from an EMBL/GenBank/DDBJ whole genome shotgun (WGS) entry which is preliminary data.</text>
</comment>
<dbReference type="GO" id="GO:0005737">
    <property type="term" value="C:cytoplasm"/>
    <property type="evidence" value="ECO:0007669"/>
    <property type="project" value="TreeGrafter"/>
</dbReference>
<dbReference type="Gene3D" id="3.40.50.12660">
    <property type="match status" value="1"/>
</dbReference>
<organism evidence="4 5">
    <name type="scientific">Hermanssonia centrifuga</name>
    <dbReference type="NCBI Taxonomy" id="98765"/>
    <lineage>
        <taxon>Eukaryota</taxon>
        <taxon>Fungi</taxon>
        <taxon>Dikarya</taxon>
        <taxon>Basidiomycota</taxon>
        <taxon>Agaricomycotina</taxon>
        <taxon>Agaricomycetes</taxon>
        <taxon>Polyporales</taxon>
        <taxon>Meruliaceae</taxon>
        <taxon>Hermanssonia</taxon>
    </lineage>
</organism>
<evidence type="ECO:0000256" key="1">
    <source>
        <dbReference type="ARBA" id="ARBA00009005"/>
    </source>
</evidence>
<evidence type="ECO:0000313" key="4">
    <source>
        <dbReference type="EMBL" id="THH00442.1"/>
    </source>
</evidence>